<reference evidence="2" key="1">
    <citation type="submission" date="2015-06" db="EMBL/GenBank/DDBJ databases">
        <authorList>
            <person name="Joergensen T."/>
        </authorList>
    </citation>
    <scope>NUCLEOTIDE SEQUENCE</scope>
    <source>
        <plasmid evidence="2">pRGFK1108</plasmid>
    </source>
</reference>
<organism evidence="2">
    <name type="scientific">uncultured prokaryote</name>
    <dbReference type="NCBI Taxonomy" id="198431"/>
    <lineage>
        <taxon>unclassified sequences</taxon>
        <taxon>environmental samples</taxon>
    </lineage>
</organism>
<dbReference type="SUPFAM" id="SSF47598">
    <property type="entry name" value="Ribbon-helix-helix"/>
    <property type="match status" value="1"/>
</dbReference>
<name>A0A0H5Q349_9ZZZZ</name>
<dbReference type="InterPro" id="IPR010985">
    <property type="entry name" value="Ribbon_hlx_hlx"/>
</dbReference>
<proteinExistence type="predicted"/>
<protein>
    <recommendedName>
        <fullName evidence="1">Ribbon-helix-helix protein RHH domain-containing protein</fullName>
    </recommendedName>
</protein>
<dbReference type="GO" id="GO:0006355">
    <property type="term" value="P:regulation of DNA-templated transcription"/>
    <property type="evidence" value="ECO:0007669"/>
    <property type="project" value="InterPro"/>
</dbReference>
<evidence type="ECO:0000259" key="1">
    <source>
        <dbReference type="Pfam" id="PF19839"/>
    </source>
</evidence>
<evidence type="ECO:0000313" key="2">
    <source>
        <dbReference type="EMBL" id="CRY96486.1"/>
    </source>
</evidence>
<accession>A0A0H5Q349</accession>
<geneLocation type="plasmid" evidence="2">
    <name>pRGFK1108</name>
</geneLocation>
<dbReference type="Gene3D" id="1.10.1220.10">
    <property type="entry name" value="Met repressor-like"/>
    <property type="match status" value="1"/>
</dbReference>
<sequence>MEQENITATYRLPADLKRAFDDVCKSNDQTASQVIRAMMREYVKRNAQGKLLK</sequence>
<dbReference type="AlphaFoldDB" id="A0A0H5Q349"/>
<dbReference type="EMBL" id="LN853689">
    <property type="protein sequence ID" value="CRY96486.1"/>
    <property type="molecule type" value="Genomic_DNA"/>
</dbReference>
<dbReference type="InterPro" id="IPR045559">
    <property type="entry name" value="RHH_9"/>
</dbReference>
<feature type="domain" description="Ribbon-helix-helix protein RHH" evidence="1">
    <location>
        <begin position="16"/>
        <end position="48"/>
    </location>
</feature>
<dbReference type="InterPro" id="IPR013321">
    <property type="entry name" value="Arc_rbn_hlx_hlx"/>
</dbReference>
<reference evidence="2" key="2">
    <citation type="submission" date="2015-07" db="EMBL/GenBank/DDBJ databases">
        <title>Plasmids, circular viruses and viroids from rat gut.</title>
        <authorList>
            <person name="Jorgensen T.J."/>
            <person name="Hansen M.A."/>
            <person name="Xu Z."/>
            <person name="Tabak M.A."/>
            <person name="Sorensen S.J."/>
            <person name="Hansen L.H."/>
        </authorList>
    </citation>
    <scope>NUCLEOTIDE SEQUENCE</scope>
    <source>
        <plasmid evidence="2">pRGFK1108</plasmid>
    </source>
</reference>
<keyword evidence="2" id="KW-0614">Plasmid</keyword>
<dbReference type="Pfam" id="PF19839">
    <property type="entry name" value="RHH_9"/>
    <property type="match status" value="1"/>
</dbReference>